<keyword evidence="8" id="KW-1185">Reference proteome</keyword>
<dbReference type="OrthoDB" id="76862at2759"/>
<reference evidence="7" key="1">
    <citation type="submission" date="2021-01" db="UniProtKB">
        <authorList>
            <consortium name="EnsemblMetazoa"/>
        </authorList>
    </citation>
    <scope>IDENTIFICATION</scope>
</reference>
<dbReference type="GO" id="GO:0005085">
    <property type="term" value="F:guanyl-nucleotide exchange factor activity"/>
    <property type="evidence" value="ECO:0007669"/>
    <property type="project" value="TreeGrafter"/>
</dbReference>
<dbReference type="PRINTS" id="PR02092">
    <property type="entry name" value="HEPBVIRUSXIP"/>
</dbReference>
<dbReference type="GO" id="GO:0071986">
    <property type="term" value="C:Ragulator complex"/>
    <property type="evidence" value="ECO:0007669"/>
    <property type="project" value="InterPro"/>
</dbReference>
<keyword evidence="4" id="KW-0963">Cytoplasm</keyword>
<dbReference type="GO" id="GO:0043066">
    <property type="term" value="P:negative regulation of apoptotic process"/>
    <property type="evidence" value="ECO:0007669"/>
    <property type="project" value="InterPro"/>
</dbReference>
<dbReference type="OMA" id="ICADRHG"/>
<dbReference type="KEGG" id="vde:111251322"/>
<evidence type="ECO:0000256" key="4">
    <source>
        <dbReference type="ARBA" id="ARBA00022490"/>
    </source>
</evidence>
<evidence type="ECO:0000256" key="6">
    <source>
        <dbReference type="ARBA" id="ARBA00032692"/>
    </source>
</evidence>
<dbReference type="FunCoup" id="A0A7M7K9D6">
    <property type="interactions" value="67"/>
</dbReference>
<protein>
    <recommendedName>
        <fullName evidence="6">Late endosomal/lysosomal adaptor and MAPK and MTOR activator 5</fullName>
    </recommendedName>
</protein>
<comment type="subcellular location">
    <subcellularLocation>
        <location evidence="2">Cytoplasm</location>
    </subcellularLocation>
    <subcellularLocation>
        <location evidence="1">Lysosome</location>
    </subcellularLocation>
</comment>
<evidence type="ECO:0000313" key="7">
    <source>
        <dbReference type="EnsemblMetazoa" id="XP_022663530"/>
    </source>
</evidence>
<evidence type="ECO:0000256" key="5">
    <source>
        <dbReference type="ARBA" id="ARBA00023228"/>
    </source>
</evidence>
<dbReference type="EnsemblMetazoa" id="XM_022807795">
    <property type="protein sequence ID" value="XP_022663530"/>
    <property type="gene ID" value="LOC111251322"/>
</dbReference>
<keyword evidence="5" id="KW-0458">Lysosome</keyword>
<dbReference type="PANTHER" id="PTHR13342:SF2">
    <property type="entry name" value="RAGULATOR COMPLEX PROTEIN LAMTOR5"/>
    <property type="match status" value="1"/>
</dbReference>
<comment type="similarity">
    <text evidence="3">Belongs to the LAMTOR5 family.</text>
</comment>
<dbReference type="InterPro" id="IPR024135">
    <property type="entry name" value="LAMTOR5"/>
</dbReference>
<dbReference type="GO" id="GO:0071230">
    <property type="term" value="P:cellular response to amino acid stimulus"/>
    <property type="evidence" value="ECO:0007669"/>
    <property type="project" value="TreeGrafter"/>
</dbReference>
<dbReference type="FunFam" id="3.30.450.30:FF:000005">
    <property type="entry name" value="Ragulator complex protein LAMTOR5 homolog"/>
    <property type="match status" value="1"/>
</dbReference>
<dbReference type="CTD" id="10542"/>
<organism evidence="7 8">
    <name type="scientific">Varroa destructor</name>
    <name type="common">Honeybee mite</name>
    <dbReference type="NCBI Taxonomy" id="109461"/>
    <lineage>
        <taxon>Eukaryota</taxon>
        <taxon>Metazoa</taxon>
        <taxon>Ecdysozoa</taxon>
        <taxon>Arthropoda</taxon>
        <taxon>Chelicerata</taxon>
        <taxon>Arachnida</taxon>
        <taxon>Acari</taxon>
        <taxon>Parasitiformes</taxon>
        <taxon>Mesostigmata</taxon>
        <taxon>Gamasina</taxon>
        <taxon>Dermanyssoidea</taxon>
        <taxon>Varroidae</taxon>
        <taxon>Varroa</taxon>
    </lineage>
</organism>
<name>A0A7M7K9D6_VARDE</name>
<evidence type="ECO:0000256" key="2">
    <source>
        <dbReference type="ARBA" id="ARBA00004496"/>
    </source>
</evidence>
<dbReference type="PANTHER" id="PTHR13342">
    <property type="entry name" value="RAGULATOR COMPLEX PROTEIN LAMTOR5"/>
    <property type="match status" value="1"/>
</dbReference>
<dbReference type="RefSeq" id="XP_022663530.1">
    <property type="nucleotide sequence ID" value="XM_022807795.1"/>
</dbReference>
<dbReference type="GO" id="GO:1904263">
    <property type="term" value="P:positive regulation of TORC1 signaling"/>
    <property type="evidence" value="ECO:0007669"/>
    <property type="project" value="TreeGrafter"/>
</dbReference>
<dbReference type="Proteomes" id="UP000594260">
    <property type="component" value="Unplaced"/>
</dbReference>
<dbReference type="InParanoid" id="A0A7M7K9D6"/>
<proteinExistence type="inferred from homology"/>
<evidence type="ECO:0000256" key="1">
    <source>
        <dbReference type="ARBA" id="ARBA00004371"/>
    </source>
</evidence>
<sequence length="91" mass="9886">MENPVVKTMDEVAGREGIIAVVCADNDGFPVQVRGSVPSQAAGVITQMCELAKQLEQDVSSTPTIQLETDNMNVFIQKKDMATVAVYQKKE</sequence>
<dbReference type="AlphaFoldDB" id="A0A7M7K9D6"/>
<evidence type="ECO:0000313" key="8">
    <source>
        <dbReference type="Proteomes" id="UP000594260"/>
    </source>
</evidence>
<dbReference type="Pfam" id="PF16672">
    <property type="entry name" value="LAMTOR5"/>
    <property type="match status" value="1"/>
</dbReference>
<dbReference type="GeneID" id="111251322"/>
<accession>A0A7M7K9D6</accession>
<evidence type="ECO:0000256" key="3">
    <source>
        <dbReference type="ARBA" id="ARBA00007795"/>
    </source>
</evidence>
<dbReference type="Gene3D" id="3.30.450.30">
    <property type="entry name" value="Dynein light chain 2a, cytoplasmic"/>
    <property type="match status" value="1"/>
</dbReference>
<dbReference type="GO" id="GO:0005764">
    <property type="term" value="C:lysosome"/>
    <property type="evidence" value="ECO:0007669"/>
    <property type="project" value="UniProtKB-SubCell"/>
</dbReference>